<dbReference type="Proteomes" id="UP000053661">
    <property type="component" value="Unassembled WGS sequence"/>
</dbReference>
<feature type="non-terminal residue" evidence="2">
    <location>
        <position position="1"/>
    </location>
</feature>
<dbReference type="GO" id="GO:0019068">
    <property type="term" value="P:virion assembly"/>
    <property type="evidence" value="ECO:0007669"/>
    <property type="project" value="InterPro"/>
</dbReference>
<proteinExistence type="predicted"/>
<evidence type="ECO:0000259" key="1">
    <source>
        <dbReference type="Pfam" id="PF02093"/>
    </source>
</evidence>
<dbReference type="InterPro" id="IPR008919">
    <property type="entry name" value="Retrov_capsid_N"/>
</dbReference>
<organism evidence="2 3">
    <name type="scientific">Tauraco erythrolophus</name>
    <name type="common">Red-crested turaco</name>
    <dbReference type="NCBI Taxonomy" id="121530"/>
    <lineage>
        <taxon>Eukaryota</taxon>
        <taxon>Metazoa</taxon>
        <taxon>Chordata</taxon>
        <taxon>Craniata</taxon>
        <taxon>Vertebrata</taxon>
        <taxon>Euteleostomi</taxon>
        <taxon>Archelosauria</taxon>
        <taxon>Archosauria</taxon>
        <taxon>Dinosauria</taxon>
        <taxon>Saurischia</taxon>
        <taxon>Theropoda</taxon>
        <taxon>Coelurosauria</taxon>
        <taxon>Aves</taxon>
        <taxon>Neognathae</taxon>
        <taxon>Neoaves</taxon>
        <taxon>Otidimorphae</taxon>
        <taxon>Musophagiformes</taxon>
        <taxon>Musophagidae</taxon>
        <taxon>Tauraco</taxon>
    </lineage>
</organism>
<sequence>GTLLVKVPFNSVDLQNWKEIFWGYRSDPVGVTKQFKFLVKQHNPDWEDIQLLLDLMTEREKQLVLKTANDLAKDKLKAHEFNEKEYFPLRDLKWDPNNAAGKEYLSHYQNWITEGIEKAIPKSVNWAVLYAIKQGPNETPSEFLE</sequence>
<dbReference type="PANTHER" id="PTHR33166">
    <property type="entry name" value="GAG_P30 DOMAIN-CONTAINING PROTEIN"/>
    <property type="match status" value="1"/>
</dbReference>
<dbReference type="Pfam" id="PF02093">
    <property type="entry name" value="Gag_p30"/>
    <property type="match status" value="1"/>
</dbReference>
<dbReference type="AlphaFoldDB" id="A0A093C607"/>
<reference evidence="2 3" key="1">
    <citation type="submission" date="2014-04" db="EMBL/GenBank/DDBJ databases">
        <title>Genome evolution of avian class.</title>
        <authorList>
            <person name="Zhang G."/>
            <person name="Li C."/>
        </authorList>
    </citation>
    <scope>NUCLEOTIDE SEQUENCE [LARGE SCALE GENOMIC DNA]</scope>
    <source>
        <strain evidence="2">BGI_N340</strain>
    </source>
</reference>
<dbReference type="Gene3D" id="1.10.375.10">
    <property type="entry name" value="Human Immunodeficiency Virus Type 1 Capsid Protein"/>
    <property type="match status" value="1"/>
</dbReference>
<accession>A0A093C607</accession>
<feature type="domain" description="Core shell protein Gag P30" evidence="1">
    <location>
        <begin position="13"/>
        <end position="145"/>
    </location>
</feature>
<evidence type="ECO:0000313" key="2">
    <source>
        <dbReference type="EMBL" id="KFV11380.1"/>
    </source>
</evidence>
<gene>
    <name evidence="2" type="ORF">N340_06700</name>
</gene>
<feature type="non-terminal residue" evidence="2">
    <location>
        <position position="145"/>
    </location>
</feature>
<protein>
    <recommendedName>
        <fullName evidence="1">Core shell protein Gag P30 domain-containing protein</fullName>
    </recommendedName>
</protein>
<dbReference type="EMBL" id="KL459102">
    <property type="protein sequence ID" value="KFV11380.1"/>
    <property type="molecule type" value="Genomic_DNA"/>
</dbReference>
<dbReference type="InterPro" id="IPR003036">
    <property type="entry name" value="Gag_P30"/>
</dbReference>
<keyword evidence="3" id="KW-1185">Reference proteome</keyword>
<dbReference type="SUPFAM" id="SSF47943">
    <property type="entry name" value="Retrovirus capsid protein, N-terminal core domain"/>
    <property type="match status" value="1"/>
</dbReference>
<name>A0A093C607_TAUER</name>
<evidence type="ECO:0000313" key="3">
    <source>
        <dbReference type="Proteomes" id="UP000053661"/>
    </source>
</evidence>
<dbReference type="InterPro" id="IPR050462">
    <property type="entry name" value="Retroviral_Gag-Pol_poly"/>
</dbReference>